<dbReference type="PROSITE" id="PS51257">
    <property type="entry name" value="PROKAR_LIPOPROTEIN"/>
    <property type="match status" value="1"/>
</dbReference>
<protein>
    <submittedName>
        <fullName evidence="1">Uncharacterized protein</fullName>
    </submittedName>
</protein>
<accession>A0A4S3ZRE5</accession>
<proteinExistence type="predicted"/>
<evidence type="ECO:0000313" key="2">
    <source>
        <dbReference type="Proteomes" id="UP000307507"/>
    </source>
</evidence>
<comment type="caution">
    <text evidence="1">The sequence shown here is derived from an EMBL/GenBank/DDBJ whole genome shotgun (WGS) entry which is preliminary data.</text>
</comment>
<reference evidence="1 2" key="1">
    <citation type="submission" date="2019-04" db="EMBL/GenBank/DDBJ databases">
        <title>Flavobacterium sp. nov. isolated from construction timber.</title>
        <authorList>
            <person name="Lin S.-Y."/>
            <person name="Chang C.-T."/>
            <person name="Young C.-C."/>
        </authorList>
    </citation>
    <scope>NUCLEOTIDE SEQUENCE [LARGE SCALE GENOMIC DNA]</scope>
    <source>
        <strain evidence="1 2">CC-CTC003</strain>
    </source>
</reference>
<sequence length="195" mass="22553">MKYIVPVLAVLSLFLFSCNNKEERETAYIKSLQRRDSVFAVINANWKFDIPAVNPKVQSKIQNWQEWRQFKQELGQKPKSTLNAFKLKTINLVKKSDSLTNNIPFIFDTPAVRSRLSTLNTKIKSLETFISLDYIPTQKVITLIHEVSEETISIQDQMAEIIYKMEIPREAGETEMLQALDTVRRARAGFTEPKQ</sequence>
<gene>
    <name evidence="1" type="ORF">E6C50_15170</name>
</gene>
<keyword evidence="2" id="KW-1185">Reference proteome</keyword>
<dbReference type="OrthoDB" id="1443728at2"/>
<dbReference type="RefSeq" id="WP_136404084.1">
    <property type="nucleotide sequence ID" value="NZ_SSNZ01000009.1"/>
</dbReference>
<evidence type="ECO:0000313" key="1">
    <source>
        <dbReference type="EMBL" id="THF48182.1"/>
    </source>
</evidence>
<dbReference type="Proteomes" id="UP000307507">
    <property type="component" value="Unassembled WGS sequence"/>
</dbReference>
<organism evidence="1 2">
    <name type="scientific">Flavobacterium supellecticarium</name>
    <dbReference type="NCBI Taxonomy" id="2565924"/>
    <lineage>
        <taxon>Bacteria</taxon>
        <taxon>Pseudomonadati</taxon>
        <taxon>Bacteroidota</taxon>
        <taxon>Flavobacteriia</taxon>
        <taxon>Flavobacteriales</taxon>
        <taxon>Flavobacteriaceae</taxon>
        <taxon>Flavobacterium</taxon>
    </lineage>
</organism>
<dbReference type="EMBL" id="SSNZ01000009">
    <property type="protein sequence ID" value="THF48182.1"/>
    <property type="molecule type" value="Genomic_DNA"/>
</dbReference>
<name>A0A4S3ZRE5_9FLAO</name>
<dbReference type="AlphaFoldDB" id="A0A4S3ZRE5"/>